<comment type="caution">
    <text evidence="2">The sequence shown here is derived from an EMBL/GenBank/DDBJ whole genome shotgun (WGS) entry which is preliminary data.</text>
</comment>
<evidence type="ECO:0000256" key="1">
    <source>
        <dbReference type="SAM" id="MobiDB-lite"/>
    </source>
</evidence>
<name>A0A7J8GGN3_ROUAE</name>
<organism evidence="2 3">
    <name type="scientific">Rousettus aegyptiacus</name>
    <name type="common">Egyptian fruit bat</name>
    <name type="synonym">Pteropus aegyptiacus</name>
    <dbReference type="NCBI Taxonomy" id="9407"/>
    <lineage>
        <taxon>Eukaryota</taxon>
        <taxon>Metazoa</taxon>
        <taxon>Chordata</taxon>
        <taxon>Craniata</taxon>
        <taxon>Vertebrata</taxon>
        <taxon>Euteleostomi</taxon>
        <taxon>Mammalia</taxon>
        <taxon>Eutheria</taxon>
        <taxon>Laurasiatheria</taxon>
        <taxon>Chiroptera</taxon>
        <taxon>Yinpterochiroptera</taxon>
        <taxon>Pteropodoidea</taxon>
        <taxon>Pteropodidae</taxon>
        <taxon>Rousettinae</taxon>
        <taxon>Rousettus</taxon>
    </lineage>
</organism>
<dbReference type="EMBL" id="JACASE010000006">
    <property type="protein sequence ID" value="KAF6458749.1"/>
    <property type="molecule type" value="Genomic_DNA"/>
</dbReference>
<sequence length="73" mass="7647">MKVYSKRAVTNVCTLVMCSPMENGLPGCDGRDGREGPQGENGDPGRVGIMVLSSWEGISIGIINNPATLGILL</sequence>
<proteinExistence type="predicted"/>
<protein>
    <submittedName>
        <fullName evidence="2">Surfactant protein D</fullName>
    </submittedName>
</protein>
<evidence type="ECO:0000313" key="3">
    <source>
        <dbReference type="Proteomes" id="UP000593571"/>
    </source>
</evidence>
<evidence type="ECO:0000313" key="2">
    <source>
        <dbReference type="EMBL" id="KAF6458749.1"/>
    </source>
</evidence>
<dbReference type="Proteomes" id="UP000593571">
    <property type="component" value="Unassembled WGS sequence"/>
</dbReference>
<feature type="region of interest" description="Disordered" evidence="1">
    <location>
        <begin position="23"/>
        <end position="45"/>
    </location>
</feature>
<gene>
    <name evidence="2" type="ORF">HJG63_017475</name>
</gene>
<reference evidence="2 3" key="1">
    <citation type="journal article" date="2020" name="Nature">
        <title>Six reference-quality genomes reveal evolution of bat adaptations.</title>
        <authorList>
            <person name="Jebb D."/>
            <person name="Huang Z."/>
            <person name="Pippel M."/>
            <person name="Hughes G.M."/>
            <person name="Lavrichenko K."/>
            <person name="Devanna P."/>
            <person name="Winkler S."/>
            <person name="Jermiin L.S."/>
            <person name="Skirmuntt E.C."/>
            <person name="Katzourakis A."/>
            <person name="Burkitt-Gray L."/>
            <person name="Ray D.A."/>
            <person name="Sullivan K.A.M."/>
            <person name="Roscito J.G."/>
            <person name="Kirilenko B.M."/>
            <person name="Davalos L.M."/>
            <person name="Corthals A.P."/>
            <person name="Power M.L."/>
            <person name="Jones G."/>
            <person name="Ransome R.D."/>
            <person name="Dechmann D.K.N."/>
            <person name="Locatelli A.G."/>
            <person name="Puechmaille S.J."/>
            <person name="Fedrigo O."/>
            <person name="Jarvis E.D."/>
            <person name="Hiller M."/>
            <person name="Vernes S.C."/>
            <person name="Myers E.W."/>
            <person name="Teeling E.C."/>
        </authorList>
    </citation>
    <scope>NUCLEOTIDE SEQUENCE [LARGE SCALE GENOMIC DNA]</scope>
    <source>
        <strain evidence="2">MRouAeg1</strain>
        <tissue evidence="2">Muscle</tissue>
    </source>
</reference>
<dbReference type="AlphaFoldDB" id="A0A7J8GGN3"/>
<keyword evidence="3" id="KW-1185">Reference proteome</keyword>
<accession>A0A7J8GGN3</accession>